<dbReference type="AlphaFoldDB" id="A0A517RKD8"/>
<dbReference type="Proteomes" id="UP000317171">
    <property type="component" value="Chromosome"/>
</dbReference>
<protein>
    <submittedName>
        <fullName evidence="1">Uncharacterized protein</fullName>
    </submittedName>
</protein>
<sequence length="141" mass="16668">MSSSELLDPSNVASIYEEAPLEADRHKWIESQKNGSDLGNHAISDWYANHWYYFCIGKKIEHLLGDRCWQEFSDTRFGFLKSLNLENDLLADRILDRIFWLRMENLDIIIWAREWNLPLERVIDILELIDINSARLDPVMT</sequence>
<dbReference type="EMBL" id="CP036269">
    <property type="protein sequence ID" value="QDT44319.1"/>
    <property type="molecule type" value="Genomic_DNA"/>
</dbReference>
<accession>A0A517RKD8</accession>
<organism evidence="1 2">
    <name type="scientific">Gimesia alba</name>
    <dbReference type="NCBI Taxonomy" id="2527973"/>
    <lineage>
        <taxon>Bacteria</taxon>
        <taxon>Pseudomonadati</taxon>
        <taxon>Planctomycetota</taxon>
        <taxon>Planctomycetia</taxon>
        <taxon>Planctomycetales</taxon>
        <taxon>Planctomycetaceae</taxon>
        <taxon>Gimesia</taxon>
    </lineage>
</organism>
<dbReference type="OrthoDB" id="215354at2"/>
<reference evidence="1 2" key="1">
    <citation type="submission" date="2019-02" db="EMBL/GenBank/DDBJ databases">
        <title>Deep-cultivation of Planctomycetes and their phenomic and genomic characterization uncovers novel biology.</title>
        <authorList>
            <person name="Wiegand S."/>
            <person name="Jogler M."/>
            <person name="Boedeker C."/>
            <person name="Pinto D."/>
            <person name="Vollmers J."/>
            <person name="Rivas-Marin E."/>
            <person name="Kohn T."/>
            <person name="Peeters S.H."/>
            <person name="Heuer A."/>
            <person name="Rast P."/>
            <person name="Oberbeckmann S."/>
            <person name="Bunk B."/>
            <person name="Jeske O."/>
            <person name="Meyerdierks A."/>
            <person name="Storesund J.E."/>
            <person name="Kallscheuer N."/>
            <person name="Luecker S."/>
            <person name="Lage O.M."/>
            <person name="Pohl T."/>
            <person name="Merkel B.J."/>
            <person name="Hornburger P."/>
            <person name="Mueller R.-W."/>
            <person name="Bruemmer F."/>
            <person name="Labrenz M."/>
            <person name="Spormann A.M."/>
            <person name="Op den Camp H."/>
            <person name="Overmann J."/>
            <person name="Amann R."/>
            <person name="Jetten M.S.M."/>
            <person name="Mascher T."/>
            <person name="Medema M.H."/>
            <person name="Devos D.P."/>
            <person name="Kaster A.-K."/>
            <person name="Ovreas L."/>
            <person name="Rohde M."/>
            <person name="Galperin M.Y."/>
            <person name="Jogler C."/>
        </authorList>
    </citation>
    <scope>NUCLEOTIDE SEQUENCE [LARGE SCALE GENOMIC DNA]</scope>
    <source>
        <strain evidence="1 2">Pan241w</strain>
    </source>
</reference>
<keyword evidence="2" id="KW-1185">Reference proteome</keyword>
<gene>
    <name evidence="1" type="ORF">Pan241w_44280</name>
</gene>
<proteinExistence type="predicted"/>
<dbReference type="RefSeq" id="WP_145219672.1">
    <property type="nucleotide sequence ID" value="NZ_CP036269.1"/>
</dbReference>
<evidence type="ECO:0000313" key="2">
    <source>
        <dbReference type="Proteomes" id="UP000317171"/>
    </source>
</evidence>
<name>A0A517RKD8_9PLAN</name>
<dbReference type="KEGG" id="gaz:Pan241w_44280"/>
<evidence type="ECO:0000313" key="1">
    <source>
        <dbReference type="EMBL" id="QDT44319.1"/>
    </source>
</evidence>